<dbReference type="Proteomes" id="UP000544110">
    <property type="component" value="Unassembled WGS sequence"/>
</dbReference>
<dbReference type="AlphaFoldDB" id="A0A7Y9RVM7"/>
<evidence type="ECO:0000313" key="3">
    <source>
        <dbReference type="Proteomes" id="UP000544110"/>
    </source>
</evidence>
<dbReference type="SUPFAM" id="SSF101967">
    <property type="entry name" value="Adhesin YadA, collagen-binding domain"/>
    <property type="match status" value="1"/>
</dbReference>
<protein>
    <submittedName>
        <fullName evidence="2">Putative membrane protein</fullName>
    </submittedName>
</protein>
<reference evidence="2 3" key="1">
    <citation type="submission" date="2020-07" db="EMBL/GenBank/DDBJ databases">
        <title>Sequencing the genomes of 1000 actinobacteria strains.</title>
        <authorList>
            <person name="Klenk H.-P."/>
        </authorList>
    </citation>
    <scope>NUCLEOTIDE SEQUENCE [LARGE SCALE GENOMIC DNA]</scope>
    <source>
        <strain evidence="2 3">DSM 24552</strain>
    </source>
</reference>
<accession>A0A7Y9RVM7</accession>
<dbReference type="InterPro" id="IPR011049">
    <property type="entry name" value="Serralysin-like_metalloprot_C"/>
</dbReference>
<proteinExistence type="predicted"/>
<comment type="caution">
    <text evidence="2">The sequence shown here is derived from an EMBL/GenBank/DDBJ whole genome shotgun (WGS) entry which is preliminary data.</text>
</comment>
<sequence length="886" mass="86298">MTAARSRRVRRTTTLALAAGALTLMSSSTVPGALAAGAGSAEGGSTGAVDVVNTETVQAFLDPDGTVSSSRVYEQLVLSGTGRASVENPVSTEGLRNLDGFSGWSVQDGAQRLDLEVDGVERLRSVSDFDGDLPVTVEVEYRLDGERVEPDDVVGASGLLEVTYRVRNGTGREQEVEVPDGRGGTTTQTVEVAVPIVASLEATLPAGFAEVVSEGAQIAGDGRGGMLVKHTLTLFPPVGAPEAEVTWSAQVTDAVVPGAKITALPINPFANPTLKKASDSYTAGAETGATLAAGATEIDTNLLKLRDGAGELLAGLIQLSDGADQLSAGLVDSAAPGSRKLADGAAELSAGLQGRALPGAGKLADGAQQLFAGLFEDAAPGARKIAAGARELAAGLGDLDAGAGKLQAGLGTLEAGTGSAAEGGRKLEAGLQQISGGLGQLASAEAGLPAAEAGITQLKAGVDQLLAGFGSTSQADTLLNGLARLSGGLTELKNGAGTLTGGLQQLRGGSTSGLGLAKGGVDQVQSGLAAAASSTTLPNLIKAVKNAAALPDCGATCNATLLAIVTNFETYAAGSANSLTTAATVLGQVSAGLGQAIGGLDTQLIPGGQKLAGGLTTAETGAGAALAGATKLQAGTQQVAAGLAQLQGAMAKAVAGVLQLSGGSSAALTGASDLAAGLERLDAGAGQLAAGSGDLADGTGKAAAGGDALAAGTGTLAEGLDGAADGSGLLADGARTLEEGLADAADGSGLLADGADELADGLGTAADGSGRLADGLEKAAAGAPALQDGAQRLSTEGMSKLVAAGEDTASDYGVLAATIAASAERAETETMAYGAPEGAQGLTAYSLELVADTGDDERTAMRGLGAALVLALALGSLALRRRFLQV</sequence>
<keyword evidence="1" id="KW-0732">Signal</keyword>
<dbReference type="NCBIfam" id="TIGR03057">
    <property type="entry name" value="xxxLxxG_by_4"/>
    <property type="match status" value="2"/>
</dbReference>
<name>A0A7Y9RVM7_9ACTN</name>
<dbReference type="RefSeq" id="WP_179518482.1">
    <property type="nucleotide sequence ID" value="NZ_JACCAC010000001.1"/>
</dbReference>
<keyword evidence="3" id="KW-1185">Reference proteome</keyword>
<evidence type="ECO:0000256" key="1">
    <source>
        <dbReference type="SAM" id="SignalP"/>
    </source>
</evidence>
<dbReference type="EMBL" id="JACCAC010000001">
    <property type="protein sequence ID" value="NYG56179.1"/>
    <property type="molecule type" value="Genomic_DNA"/>
</dbReference>
<gene>
    <name evidence="2" type="ORF">BJ989_002483</name>
</gene>
<organism evidence="2 3">
    <name type="scientific">Nocardioides perillae</name>
    <dbReference type="NCBI Taxonomy" id="1119534"/>
    <lineage>
        <taxon>Bacteria</taxon>
        <taxon>Bacillati</taxon>
        <taxon>Actinomycetota</taxon>
        <taxon>Actinomycetes</taxon>
        <taxon>Propionibacteriales</taxon>
        <taxon>Nocardioidaceae</taxon>
        <taxon>Nocardioides</taxon>
    </lineage>
</organism>
<feature type="chain" id="PRO_5030781038" evidence="1">
    <location>
        <begin position="36"/>
        <end position="886"/>
    </location>
</feature>
<evidence type="ECO:0000313" key="2">
    <source>
        <dbReference type="EMBL" id="NYG56179.1"/>
    </source>
</evidence>
<dbReference type="InterPro" id="IPR023908">
    <property type="entry name" value="xxxLxxG_rpt"/>
</dbReference>
<feature type="signal peptide" evidence="1">
    <location>
        <begin position="1"/>
        <end position="35"/>
    </location>
</feature>